<reference evidence="2 3" key="1">
    <citation type="submission" date="2013-03" db="EMBL/GenBank/DDBJ databases">
        <title>The Genome Sequence of Capronia coronata CBS 617.96.</title>
        <authorList>
            <consortium name="The Broad Institute Genomics Platform"/>
            <person name="Cuomo C."/>
            <person name="de Hoog S."/>
            <person name="Gorbushina A."/>
            <person name="Walker B."/>
            <person name="Young S.K."/>
            <person name="Zeng Q."/>
            <person name="Gargeya S."/>
            <person name="Fitzgerald M."/>
            <person name="Haas B."/>
            <person name="Abouelleil A."/>
            <person name="Allen A.W."/>
            <person name="Alvarado L."/>
            <person name="Arachchi H.M."/>
            <person name="Berlin A.M."/>
            <person name="Chapman S.B."/>
            <person name="Gainer-Dewar J."/>
            <person name="Goldberg J."/>
            <person name="Griggs A."/>
            <person name="Gujja S."/>
            <person name="Hansen M."/>
            <person name="Howarth C."/>
            <person name="Imamovic A."/>
            <person name="Ireland A."/>
            <person name="Larimer J."/>
            <person name="McCowan C."/>
            <person name="Murphy C."/>
            <person name="Pearson M."/>
            <person name="Poon T.W."/>
            <person name="Priest M."/>
            <person name="Roberts A."/>
            <person name="Saif S."/>
            <person name="Shea T."/>
            <person name="Sisk P."/>
            <person name="Sykes S."/>
            <person name="Wortman J."/>
            <person name="Nusbaum C."/>
            <person name="Birren B."/>
        </authorList>
    </citation>
    <scope>NUCLEOTIDE SEQUENCE [LARGE SCALE GENOMIC DNA]</scope>
    <source>
        <strain evidence="2 3">CBS 617.96</strain>
    </source>
</reference>
<dbReference type="AlphaFoldDB" id="W9XYS7"/>
<feature type="region of interest" description="Disordered" evidence="1">
    <location>
        <begin position="1"/>
        <end position="31"/>
    </location>
</feature>
<dbReference type="HOGENOM" id="CLU_037870_1_0_1"/>
<name>W9XYS7_9EURO</name>
<dbReference type="Proteomes" id="UP000019484">
    <property type="component" value="Unassembled WGS sequence"/>
</dbReference>
<dbReference type="eggNOG" id="ENOG502S26C">
    <property type="taxonomic scope" value="Eukaryota"/>
</dbReference>
<dbReference type="Pfam" id="PF11905">
    <property type="entry name" value="DUF3425"/>
    <property type="match status" value="1"/>
</dbReference>
<protein>
    <recommendedName>
        <fullName evidence="4">BZIP domain-containing protein</fullName>
    </recommendedName>
</protein>
<comment type="caution">
    <text evidence="2">The sequence shown here is derived from an EMBL/GenBank/DDBJ whole genome shotgun (WGS) entry which is preliminary data.</text>
</comment>
<dbReference type="GeneID" id="19160590"/>
<feature type="compositionally biased region" description="Basic and acidic residues" evidence="1">
    <location>
        <begin position="1"/>
        <end position="20"/>
    </location>
</feature>
<gene>
    <name evidence="2" type="ORF">A1O1_05717</name>
</gene>
<dbReference type="RefSeq" id="XP_007724791.1">
    <property type="nucleotide sequence ID" value="XM_007726601.1"/>
</dbReference>
<organism evidence="2 3">
    <name type="scientific">Capronia coronata CBS 617.96</name>
    <dbReference type="NCBI Taxonomy" id="1182541"/>
    <lineage>
        <taxon>Eukaryota</taxon>
        <taxon>Fungi</taxon>
        <taxon>Dikarya</taxon>
        <taxon>Ascomycota</taxon>
        <taxon>Pezizomycotina</taxon>
        <taxon>Eurotiomycetes</taxon>
        <taxon>Chaetothyriomycetidae</taxon>
        <taxon>Chaetothyriales</taxon>
        <taxon>Herpotrichiellaceae</taxon>
        <taxon>Capronia</taxon>
    </lineage>
</organism>
<accession>W9XYS7</accession>
<dbReference type="PANTHER" id="PTHR38116">
    <property type="entry name" value="CHROMOSOME 7, WHOLE GENOME SHOTGUN SEQUENCE"/>
    <property type="match status" value="1"/>
</dbReference>
<evidence type="ECO:0000313" key="3">
    <source>
        <dbReference type="Proteomes" id="UP000019484"/>
    </source>
</evidence>
<proteinExistence type="predicted"/>
<sequence length="433" mass="48609">MARDRGMTKNESEAKRKAENFDVPQLGQDAAERKRALNVLAQRRYRQRRREQLERLRAQANTTDDFDLPRTQSDAADVHTTHNVDSVQSLTQVHSESRLTWSDEDGSALVPGVYDGDRLPEAVVSQQDYLPVFPENTLNFSTEDQCLWDPLLYYPASASTSPSGRTSSPSSGSAALSLISAPVARRISEAAKSSITAATTPYSFSDEANFDMPEVKLLSGCASSARRLNVQDLIWSITSLSPFAEPGIAMAQFNHLPVNLRPTSNQMSIPHHPIIDLLPWPSVRDRMIMILSQPPEVRPPSAALPTALFEFVYDLEDSAEGMRIFENDPYSEQNWEIGEKVFKSWWWMFDKDIIRRSNQLRAFRGAPMLGSGSVLGEVAWFWQHYAWDICLFEGSLSPESMTDQMCSFLWSVGSSDITKSTTVRRSSESGRVE</sequence>
<dbReference type="PANTHER" id="PTHR38116:SF9">
    <property type="entry name" value="BZIP DOMAIN-CONTAINING PROTEIN"/>
    <property type="match status" value="1"/>
</dbReference>
<dbReference type="InterPro" id="IPR021833">
    <property type="entry name" value="DUF3425"/>
</dbReference>
<dbReference type="STRING" id="1182541.W9XYS7"/>
<dbReference type="EMBL" id="AMWN01000005">
    <property type="protein sequence ID" value="EXJ85353.1"/>
    <property type="molecule type" value="Genomic_DNA"/>
</dbReference>
<evidence type="ECO:0000256" key="1">
    <source>
        <dbReference type="SAM" id="MobiDB-lite"/>
    </source>
</evidence>
<keyword evidence="3" id="KW-1185">Reference proteome</keyword>
<dbReference type="OrthoDB" id="2245989at2759"/>
<evidence type="ECO:0008006" key="4">
    <source>
        <dbReference type="Google" id="ProtNLM"/>
    </source>
</evidence>
<evidence type="ECO:0000313" key="2">
    <source>
        <dbReference type="EMBL" id="EXJ85353.1"/>
    </source>
</evidence>